<sequence>MAGIGIESRVTEWSDLPIELQSMIVDLCDYSTRCRLRAASFSLKHLADTAKLFIPSVKICEKRKKGIQLTFTFSSDAKEYLLKYYSIGYCQTRIKQLGKQTVIVDGKNPDEVASDFFKRCCVQV</sequence>
<dbReference type="EnsemblMetazoa" id="CJA42656.1">
    <property type="protein sequence ID" value="CJA42656.1"/>
    <property type="gene ID" value="WBGene00218504"/>
</dbReference>
<keyword evidence="3" id="KW-1185">Reference proteome</keyword>
<dbReference type="InterPro" id="IPR001810">
    <property type="entry name" value="F-box_dom"/>
</dbReference>
<proteinExistence type="predicted"/>
<accession>A0A8R1ISH1</accession>
<reference evidence="2" key="2">
    <citation type="submission" date="2022-06" db="UniProtKB">
        <authorList>
            <consortium name="EnsemblMetazoa"/>
        </authorList>
    </citation>
    <scope>IDENTIFICATION</scope>
    <source>
        <strain evidence="2">DF5081</strain>
    </source>
</reference>
<dbReference type="InterPro" id="IPR036047">
    <property type="entry name" value="F-box-like_dom_sf"/>
</dbReference>
<evidence type="ECO:0000259" key="1">
    <source>
        <dbReference type="Pfam" id="PF00646"/>
    </source>
</evidence>
<evidence type="ECO:0000313" key="3">
    <source>
        <dbReference type="Proteomes" id="UP000005237"/>
    </source>
</evidence>
<feature type="domain" description="F-box" evidence="1">
    <location>
        <begin position="13"/>
        <end position="53"/>
    </location>
</feature>
<dbReference type="PANTHER" id="PTHR31006:SF15">
    <property type="entry name" value="F-BOX DOMAIN-CONTAINING PROTEIN"/>
    <property type="match status" value="1"/>
</dbReference>
<reference evidence="3" key="1">
    <citation type="submission" date="2010-08" db="EMBL/GenBank/DDBJ databases">
        <authorList>
            <consortium name="Caenorhabditis japonica Sequencing Consortium"/>
            <person name="Wilson R.K."/>
        </authorList>
    </citation>
    <scope>NUCLEOTIDE SEQUENCE [LARGE SCALE GENOMIC DNA]</scope>
    <source>
        <strain evidence="3">DF5081</strain>
    </source>
</reference>
<dbReference type="AlphaFoldDB" id="A0A8R1ISH1"/>
<dbReference type="Proteomes" id="UP000005237">
    <property type="component" value="Unassembled WGS sequence"/>
</dbReference>
<name>A0A8R1ISH1_CAEJA</name>
<dbReference type="InterPro" id="IPR042317">
    <property type="entry name" value="She-1-like"/>
</dbReference>
<evidence type="ECO:0000313" key="2">
    <source>
        <dbReference type="EnsemblMetazoa" id="CJA42656.1"/>
    </source>
</evidence>
<protein>
    <submittedName>
        <fullName evidence="2">F-box domain-containing protein</fullName>
    </submittedName>
</protein>
<dbReference type="Pfam" id="PF00646">
    <property type="entry name" value="F-box"/>
    <property type="match status" value="1"/>
</dbReference>
<dbReference type="PANTHER" id="PTHR31006">
    <property type="entry name" value="F-BOX DOMAIN-CONTAINING PROTEIN-RELATED-RELATED"/>
    <property type="match status" value="1"/>
</dbReference>
<dbReference type="SUPFAM" id="SSF81383">
    <property type="entry name" value="F-box domain"/>
    <property type="match status" value="1"/>
</dbReference>
<organism evidence="2 3">
    <name type="scientific">Caenorhabditis japonica</name>
    <dbReference type="NCBI Taxonomy" id="281687"/>
    <lineage>
        <taxon>Eukaryota</taxon>
        <taxon>Metazoa</taxon>
        <taxon>Ecdysozoa</taxon>
        <taxon>Nematoda</taxon>
        <taxon>Chromadorea</taxon>
        <taxon>Rhabditida</taxon>
        <taxon>Rhabditina</taxon>
        <taxon>Rhabditomorpha</taxon>
        <taxon>Rhabditoidea</taxon>
        <taxon>Rhabditidae</taxon>
        <taxon>Peloderinae</taxon>
        <taxon>Caenorhabditis</taxon>
    </lineage>
</organism>